<keyword evidence="12" id="KW-1185">Reference proteome</keyword>
<dbReference type="EMBL" id="JAPDRL010000003">
    <property type="protein sequence ID" value="KAJ9669325.1"/>
    <property type="molecule type" value="Genomic_DNA"/>
</dbReference>
<dbReference type="InterPro" id="IPR029063">
    <property type="entry name" value="SAM-dependent_MTases_sf"/>
</dbReference>
<feature type="domain" description="Sm" evidence="10">
    <location>
        <begin position="869"/>
        <end position="943"/>
    </location>
</feature>
<feature type="region of interest" description="Disordered" evidence="9">
    <location>
        <begin position="129"/>
        <end position="148"/>
    </location>
</feature>
<dbReference type="PANTHER" id="PTHR13829">
    <property type="entry name" value="SNRNP CORE PROTEIN FAMILY MEMBER"/>
    <property type="match status" value="1"/>
</dbReference>
<comment type="caution">
    <text evidence="11">The sequence shown here is derived from an EMBL/GenBank/DDBJ whole genome shotgun (WGS) entry which is preliminary data.</text>
</comment>
<dbReference type="SMART" id="SM00651">
    <property type="entry name" value="Sm"/>
    <property type="match status" value="1"/>
</dbReference>
<dbReference type="Gene3D" id="2.30.30.100">
    <property type="match status" value="1"/>
</dbReference>
<dbReference type="Gene3D" id="3.40.50.150">
    <property type="entry name" value="Vaccinia Virus protein VP39"/>
    <property type="match status" value="1"/>
</dbReference>
<dbReference type="InterPro" id="IPR047575">
    <property type="entry name" value="Sm"/>
</dbReference>
<protein>
    <recommendedName>
        <fullName evidence="10">Sm domain-containing protein</fullName>
    </recommendedName>
</protein>
<dbReference type="PROSITE" id="PS52002">
    <property type="entry name" value="SM"/>
    <property type="match status" value="1"/>
</dbReference>
<evidence type="ECO:0000256" key="8">
    <source>
        <dbReference type="ARBA" id="ARBA00023274"/>
    </source>
</evidence>
<dbReference type="InterPro" id="IPR016654">
    <property type="entry name" value="U6_snRNA_Lsm2"/>
</dbReference>
<organism evidence="11 12">
    <name type="scientific">Coniosporium apollinis</name>
    <dbReference type="NCBI Taxonomy" id="61459"/>
    <lineage>
        <taxon>Eukaryota</taxon>
        <taxon>Fungi</taxon>
        <taxon>Dikarya</taxon>
        <taxon>Ascomycota</taxon>
        <taxon>Pezizomycotina</taxon>
        <taxon>Dothideomycetes</taxon>
        <taxon>Dothideomycetes incertae sedis</taxon>
        <taxon>Coniosporium</taxon>
    </lineage>
</organism>
<reference evidence="11" key="1">
    <citation type="submission" date="2022-10" db="EMBL/GenBank/DDBJ databases">
        <title>Culturing micro-colonial fungi from biological soil crusts in the Mojave desert and describing Neophaeococcomyces mojavensis, and introducing the new genera and species Taxawa tesnikishii.</title>
        <authorList>
            <person name="Kurbessoian T."/>
            <person name="Stajich J.E."/>
        </authorList>
    </citation>
    <scope>NUCLEOTIDE SEQUENCE</scope>
    <source>
        <strain evidence="11">TK_1</strain>
    </source>
</reference>
<feature type="compositionally biased region" description="Low complexity" evidence="9">
    <location>
        <begin position="129"/>
        <end position="142"/>
    </location>
</feature>
<accession>A0ABQ9P6R9</accession>
<name>A0ABQ9P6R9_9PEZI</name>
<feature type="region of interest" description="Disordered" evidence="9">
    <location>
        <begin position="451"/>
        <end position="471"/>
    </location>
</feature>
<keyword evidence="5" id="KW-0694">RNA-binding</keyword>
<keyword evidence="8" id="KW-0687">Ribonucleoprotein</keyword>
<keyword evidence="3" id="KW-0507">mRNA processing</keyword>
<proteinExistence type="inferred from homology"/>
<evidence type="ECO:0000313" key="12">
    <source>
        <dbReference type="Proteomes" id="UP001172684"/>
    </source>
</evidence>
<evidence type="ECO:0000256" key="5">
    <source>
        <dbReference type="ARBA" id="ARBA00022884"/>
    </source>
</evidence>
<evidence type="ECO:0000259" key="10">
    <source>
        <dbReference type="PROSITE" id="PS52002"/>
    </source>
</evidence>
<keyword evidence="4" id="KW-0747">Spliceosome</keyword>
<dbReference type="InterPro" id="IPR001163">
    <property type="entry name" value="Sm_dom_euk/arc"/>
</dbReference>
<evidence type="ECO:0000256" key="7">
    <source>
        <dbReference type="ARBA" id="ARBA00023242"/>
    </source>
</evidence>
<keyword evidence="7" id="KW-0539">Nucleus</keyword>
<evidence type="ECO:0000256" key="6">
    <source>
        <dbReference type="ARBA" id="ARBA00023187"/>
    </source>
</evidence>
<dbReference type="CDD" id="cd01725">
    <property type="entry name" value="LSm2"/>
    <property type="match status" value="1"/>
</dbReference>
<sequence>MDSYTLPATVYNPNCPVTTYIASPLARRDTLNTIIEDEPQIDMEHFPMPPFPMRATMLSPTYSEDFPTPRAQDSLLALYDHTPVSPASDMSESTPWRKNREDPDFDELYDVTDSETEDVPLTCSNSVKKISAHSSQASSARTSKSRYPSLVIPSPSAWPTIEKLKTSAFSPMQPTPIMQVAPKREFLSMLAARNLQVPARSATPSLDGSMTSDELDKLSCPSTPDIERQAEKQGDWAGPVQLHPDAMETLHHLSMEDPHEQAVNQILEASDAEMQQLSGGHPHNSIDILVTPVDEDDDDCVSALSVPSPGGFFSSLRNSARKTWWKRPGEDSLPTTSIAENFYGVPWETRPDNPVEHIVQVAPPISEVLPEDPATARQLFSPEVAEVMEIKPSETKYEYNENYHQELEKMASLNIDRTGLWLSAQETYAVSPRETETISIDSVMSPISKAHSRESSLEQSIRSPSKKSVRFAEDGIKSPSVASNEPISPKESTFLEGFQYMRERSHKADAFVHRQTRAEAVHIQRRCTPQAHRDQLLGRYELNNPLQAARRPISHWFPEEASEEKEMVAKVQKERQALELMAPAHWILEAAKFLNGGRLLCKAAHQLISRNRTGNARILDLGGQASCDWAWQTALDHSNASVITASTTFQPTDIFIKSPENHRQVTVPNLWTLPFPKDHFEVISARSLHTFLKIRKPAGKGQDEYDLCLQECLRCLKPGGYLEFEMLDADVLHAGTQASAMSVEFGFNLKTRGYDPAPTKSFVSRLAKAGFGDVKRAWMVLPMASTGAKWTDKVDARVEKSIGADGEVEEVSVGSSKDAAALSGLVGSWAWEKWLLKLQMEMGKEEERLLEGVAAALEEGAKQGSAWRCMSGFFKTLVDHEVTVELKNDISIRGTLKSVDQYLNIKLDDISVVEEIRYPHLSSVKNVFIRGSVVRYVHLPGAAVDTALLEDATRREAAQASAKAKQG</sequence>
<evidence type="ECO:0000256" key="9">
    <source>
        <dbReference type="SAM" id="MobiDB-lite"/>
    </source>
</evidence>
<evidence type="ECO:0000256" key="1">
    <source>
        <dbReference type="ARBA" id="ARBA00004123"/>
    </source>
</evidence>
<dbReference type="SUPFAM" id="SSF53335">
    <property type="entry name" value="S-adenosyl-L-methionine-dependent methyltransferases"/>
    <property type="match status" value="1"/>
</dbReference>
<evidence type="ECO:0000256" key="2">
    <source>
        <dbReference type="ARBA" id="ARBA00006850"/>
    </source>
</evidence>
<evidence type="ECO:0000256" key="4">
    <source>
        <dbReference type="ARBA" id="ARBA00022728"/>
    </source>
</evidence>
<evidence type="ECO:0000256" key="3">
    <source>
        <dbReference type="ARBA" id="ARBA00022664"/>
    </source>
</evidence>
<evidence type="ECO:0000313" key="11">
    <source>
        <dbReference type="EMBL" id="KAJ9669325.1"/>
    </source>
</evidence>
<dbReference type="SUPFAM" id="SSF50182">
    <property type="entry name" value="Sm-like ribonucleoproteins"/>
    <property type="match status" value="1"/>
</dbReference>
<comment type="subcellular location">
    <subcellularLocation>
        <location evidence="1">Nucleus</location>
    </subcellularLocation>
</comment>
<dbReference type="Proteomes" id="UP001172684">
    <property type="component" value="Unassembled WGS sequence"/>
</dbReference>
<feature type="region of interest" description="Disordered" evidence="9">
    <location>
        <begin position="82"/>
        <end position="102"/>
    </location>
</feature>
<comment type="similarity">
    <text evidence="2">Belongs to the snRNP Sm proteins family.</text>
</comment>
<dbReference type="Pfam" id="PF01423">
    <property type="entry name" value="LSM"/>
    <property type="match status" value="1"/>
</dbReference>
<dbReference type="InterPro" id="IPR010920">
    <property type="entry name" value="LSM_dom_sf"/>
</dbReference>
<gene>
    <name evidence="11" type="ORF">H2201_000677</name>
</gene>
<keyword evidence="6" id="KW-0508">mRNA splicing</keyword>
<dbReference type="PANTHER" id="PTHR13829:SF2">
    <property type="entry name" value="U6 SNRNA-ASSOCIATED SM-LIKE PROTEIN LSM2"/>
    <property type="match status" value="1"/>
</dbReference>